<geneLocation type="plasmid" evidence="1">
    <name>pRSPA02</name>
</geneLocation>
<dbReference type="AlphaFoldDB" id="A4X091"/>
<sequence precursor="true">MRQVSLLTGQLTRHHRGMVSEYSVALCTEPLVAALLGGRPVLPIEGNRWLLTAHAEEQNLFATLWAGPWPQRAPILTLGVALRAREAQGLWDRLHDTPLPLQTDPVRPPRAPWIAERLEPAAMDHAHILTWTTGFSRALAWTWFDFTRHQNDPDVILRP</sequence>
<keyword evidence="1" id="KW-0614">Plasmid</keyword>
<dbReference type="BioCyc" id="RSPH349102:G1G8M-4339-MONOMER"/>
<dbReference type="HOGENOM" id="CLU_1727766_0_0_5"/>
<organism evidence="1">
    <name type="scientific">Cereibacter sphaeroides (strain ATCC 17025 / ATH 2.4.3)</name>
    <name type="common">Rhodobacter sphaeroides</name>
    <dbReference type="NCBI Taxonomy" id="349102"/>
    <lineage>
        <taxon>Bacteria</taxon>
        <taxon>Pseudomonadati</taxon>
        <taxon>Pseudomonadota</taxon>
        <taxon>Alphaproteobacteria</taxon>
        <taxon>Rhodobacterales</taxon>
        <taxon>Paracoccaceae</taxon>
        <taxon>Cereibacter</taxon>
    </lineage>
</organism>
<dbReference type="EMBL" id="CP000663">
    <property type="protein sequence ID" value="ABP73055.1"/>
    <property type="molecule type" value="Genomic_DNA"/>
</dbReference>
<proteinExistence type="predicted"/>
<name>A4X091_CERS5</name>
<evidence type="ECO:0000313" key="1">
    <source>
        <dbReference type="EMBL" id="ABP73055.1"/>
    </source>
</evidence>
<reference evidence="1" key="1">
    <citation type="submission" date="2007-04" db="EMBL/GenBank/DDBJ databases">
        <title>Complete sequence of plasmid pRSPA02 of Rhodobacter sphaeroides ATCC 17025.</title>
        <authorList>
            <consortium name="US DOE Joint Genome Institute"/>
            <person name="Copeland A."/>
            <person name="Lucas S."/>
            <person name="Lapidus A."/>
            <person name="Barry K."/>
            <person name="Detter J.C."/>
            <person name="Glavina del Rio T."/>
            <person name="Hammon N."/>
            <person name="Israni S."/>
            <person name="Dalin E."/>
            <person name="Tice H."/>
            <person name="Pitluck S."/>
            <person name="Chertkov O."/>
            <person name="Brettin T."/>
            <person name="Bruce D."/>
            <person name="Han C."/>
            <person name="Schmutz J."/>
            <person name="Larimer F."/>
            <person name="Land M."/>
            <person name="Hauser L."/>
            <person name="Kyrpides N."/>
            <person name="Kim E."/>
            <person name="Richardson P."/>
            <person name="Mackenzie C."/>
            <person name="Choudhary M."/>
            <person name="Donohue T.J."/>
            <person name="Kaplan S."/>
        </authorList>
    </citation>
    <scope>NUCLEOTIDE SEQUENCE [LARGE SCALE GENOMIC DNA]</scope>
    <source>
        <strain evidence="1">ATCC 17025</strain>
        <plasmid evidence="1">pRSPA02</plasmid>
    </source>
</reference>
<dbReference type="KEGG" id="rsq:Rsph17025_4205"/>
<protein>
    <submittedName>
        <fullName evidence="1">Uncharacterized protein</fullName>
    </submittedName>
</protein>
<gene>
    <name evidence="1" type="ordered locus">Rsph17025_4205</name>
</gene>
<accession>A4X091</accession>